<dbReference type="GO" id="GO:0005634">
    <property type="term" value="C:nucleus"/>
    <property type="evidence" value="ECO:0007669"/>
    <property type="project" value="UniProtKB-SubCell"/>
</dbReference>
<dbReference type="GO" id="GO:0046983">
    <property type="term" value="F:protein dimerization activity"/>
    <property type="evidence" value="ECO:0007669"/>
    <property type="project" value="InterPro"/>
</dbReference>
<comment type="caution">
    <text evidence="10">The sequence shown here is derived from an EMBL/GenBank/DDBJ whole genome shotgun (WGS) entry which is preliminary data.</text>
</comment>
<dbReference type="Pfam" id="PF04937">
    <property type="entry name" value="DUF659"/>
    <property type="match status" value="1"/>
</dbReference>
<evidence type="ECO:0000256" key="6">
    <source>
        <dbReference type="ARBA" id="ARBA00023242"/>
    </source>
</evidence>
<evidence type="ECO:0000256" key="3">
    <source>
        <dbReference type="ARBA" id="ARBA00022771"/>
    </source>
</evidence>
<dbReference type="InterPro" id="IPR008906">
    <property type="entry name" value="HATC_C_dom"/>
</dbReference>
<evidence type="ECO:0000256" key="7">
    <source>
        <dbReference type="PROSITE-ProRule" id="PRU00027"/>
    </source>
</evidence>
<evidence type="ECO:0000256" key="2">
    <source>
        <dbReference type="ARBA" id="ARBA00022723"/>
    </source>
</evidence>
<evidence type="ECO:0000256" key="5">
    <source>
        <dbReference type="ARBA" id="ARBA00023125"/>
    </source>
</evidence>
<feature type="compositionally biased region" description="Low complexity" evidence="8">
    <location>
        <begin position="141"/>
        <end position="150"/>
    </location>
</feature>
<dbReference type="PROSITE" id="PS50808">
    <property type="entry name" value="ZF_BED"/>
    <property type="match status" value="1"/>
</dbReference>
<dbReference type="SUPFAM" id="SSF53098">
    <property type="entry name" value="Ribonuclease H-like"/>
    <property type="match status" value="1"/>
</dbReference>
<keyword evidence="4" id="KW-0862">Zinc</keyword>
<dbReference type="GO" id="GO:0003677">
    <property type="term" value="F:DNA binding"/>
    <property type="evidence" value="ECO:0007669"/>
    <property type="project" value="UniProtKB-KW"/>
</dbReference>
<proteinExistence type="predicted"/>
<keyword evidence="2" id="KW-0479">Metal-binding</keyword>
<evidence type="ECO:0000256" key="1">
    <source>
        <dbReference type="ARBA" id="ARBA00004123"/>
    </source>
</evidence>
<dbReference type="Proteomes" id="UP001418222">
    <property type="component" value="Unassembled WGS sequence"/>
</dbReference>
<dbReference type="AlphaFoldDB" id="A0AAP0BDJ7"/>
<feature type="region of interest" description="Disordered" evidence="8">
    <location>
        <begin position="140"/>
        <end position="162"/>
    </location>
</feature>
<dbReference type="Pfam" id="PF05699">
    <property type="entry name" value="Dimer_Tnp_hAT"/>
    <property type="match status" value="1"/>
</dbReference>
<keyword evidence="11" id="KW-1185">Reference proteome</keyword>
<feature type="domain" description="BED-type" evidence="9">
    <location>
        <begin position="14"/>
        <end position="72"/>
    </location>
</feature>
<dbReference type="InterPro" id="IPR012337">
    <property type="entry name" value="RNaseH-like_sf"/>
</dbReference>
<evidence type="ECO:0000256" key="4">
    <source>
        <dbReference type="ARBA" id="ARBA00022833"/>
    </source>
</evidence>
<sequence length="755" mass="85155">MTSVPEIVLPIGNQKHDPAWKHCLMIRAGGRTKLKCTYCMKHFLGGGIHRIKEHLARHKGNASCCPKVPLEVQHAMQQSLNGSAVRKKRKIKFSEEVCRLNPSDIAVTAGEMDPSAALQIVPMNEMLDLGAVQMESKEEGASASSLLSAKPGRKRRKKSFPENPMAAAFANKPISIKSLADKDQIYYAIGRFFYEAGVPLEATNSVFFQPMVDSIAAAGSALELPSYHDLRGCVLKKLVDEVNLTLEHCKGTWSHTGCSIMADEWTTMDKTLINFMVYCPEGTMFLRCVDATEIVSTADTLYELLKHVVEEVGPGNVLQVITGNSVTHAIAGKRLTETFPTLFWSPCASQAIDGILEDFSKMELLNDVIESAKSITGFIYSYAPVLNMMKKYTNGKDLLFPAISRAAMNFVALKSLVGLQEELRNMVTSEEWLSSLYSEKPDGAAMANLVVNFPFWNSCAAIVRITEPLLRLMQLVDSRRRPAMGYVHVGLHLAKETIRKEFIKKSDYVPYWEIIDWRWDRHLPRPLQSAGFFLNPQLFYSTQGQMSNEISSGLLDCIERLVPDVKAQDKIQKELNFYRVADRDFSRKMAIRARHNLLPAEWWSTYGGSCPNLTRLAIRILSQSCSSRGPERNNIPFEQLHNEKLNFSERQRLCELVYVRYNLRLRQRPLMKSKRFDPISVDSIDVVDDWVMGNNRPLLSPDGDCNWRVINQPVHGETEFLLDDVETFISGLDDEVILTAGRGIEEDDEIKEEEG</sequence>
<keyword evidence="5" id="KW-0238">DNA-binding</keyword>
<dbReference type="InterPro" id="IPR003656">
    <property type="entry name" value="Znf_BED"/>
</dbReference>
<keyword evidence="6" id="KW-0539">Nucleus</keyword>
<dbReference type="PANTHER" id="PTHR32166">
    <property type="entry name" value="OSJNBA0013A04.12 PROTEIN"/>
    <property type="match status" value="1"/>
</dbReference>
<reference evidence="10 11" key="1">
    <citation type="journal article" date="2022" name="Nat. Plants">
        <title>Genomes of leafy and leafless Platanthera orchids illuminate the evolution of mycoheterotrophy.</title>
        <authorList>
            <person name="Li M.H."/>
            <person name="Liu K.W."/>
            <person name="Li Z."/>
            <person name="Lu H.C."/>
            <person name="Ye Q.L."/>
            <person name="Zhang D."/>
            <person name="Wang J.Y."/>
            <person name="Li Y.F."/>
            <person name="Zhong Z.M."/>
            <person name="Liu X."/>
            <person name="Yu X."/>
            <person name="Liu D.K."/>
            <person name="Tu X.D."/>
            <person name="Liu B."/>
            <person name="Hao Y."/>
            <person name="Liao X.Y."/>
            <person name="Jiang Y.T."/>
            <person name="Sun W.H."/>
            <person name="Chen J."/>
            <person name="Chen Y.Q."/>
            <person name="Ai Y."/>
            <person name="Zhai J.W."/>
            <person name="Wu S.S."/>
            <person name="Zhou Z."/>
            <person name="Hsiao Y.Y."/>
            <person name="Wu W.L."/>
            <person name="Chen Y.Y."/>
            <person name="Lin Y.F."/>
            <person name="Hsu J.L."/>
            <person name="Li C.Y."/>
            <person name="Wang Z.W."/>
            <person name="Zhao X."/>
            <person name="Zhong W.Y."/>
            <person name="Ma X.K."/>
            <person name="Ma L."/>
            <person name="Huang J."/>
            <person name="Chen G.Z."/>
            <person name="Huang M.Z."/>
            <person name="Huang L."/>
            <person name="Peng D.H."/>
            <person name="Luo Y.B."/>
            <person name="Zou S.Q."/>
            <person name="Chen S.P."/>
            <person name="Lan S."/>
            <person name="Tsai W.C."/>
            <person name="Van de Peer Y."/>
            <person name="Liu Z.J."/>
        </authorList>
    </citation>
    <scope>NUCLEOTIDE SEQUENCE [LARGE SCALE GENOMIC DNA]</scope>
    <source>
        <strain evidence="10">Lor287</strain>
    </source>
</reference>
<dbReference type="PANTHER" id="PTHR32166:SF88">
    <property type="entry name" value="HAT TRANSPOSON SUPERFAMILY"/>
    <property type="match status" value="1"/>
</dbReference>
<comment type="subcellular location">
    <subcellularLocation>
        <location evidence="1">Nucleus</location>
    </subcellularLocation>
</comment>
<keyword evidence="3 7" id="KW-0863">Zinc-finger</keyword>
<accession>A0AAP0BDJ7</accession>
<dbReference type="EMBL" id="JBBWWQ010000011">
    <property type="protein sequence ID" value="KAK8936294.1"/>
    <property type="molecule type" value="Genomic_DNA"/>
</dbReference>
<evidence type="ECO:0000313" key="11">
    <source>
        <dbReference type="Proteomes" id="UP001418222"/>
    </source>
</evidence>
<gene>
    <name evidence="10" type="ORF">KSP39_PZI013408</name>
</gene>
<dbReference type="InterPro" id="IPR007021">
    <property type="entry name" value="DUF659"/>
</dbReference>
<dbReference type="GO" id="GO:0008270">
    <property type="term" value="F:zinc ion binding"/>
    <property type="evidence" value="ECO:0007669"/>
    <property type="project" value="UniProtKB-KW"/>
</dbReference>
<protein>
    <recommendedName>
        <fullName evidence="9">BED-type domain-containing protein</fullName>
    </recommendedName>
</protein>
<evidence type="ECO:0000259" key="9">
    <source>
        <dbReference type="PROSITE" id="PS50808"/>
    </source>
</evidence>
<name>A0AAP0BDJ7_9ASPA</name>
<evidence type="ECO:0000256" key="8">
    <source>
        <dbReference type="SAM" id="MobiDB-lite"/>
    </source>
</evidence>
<organism evidence="10 11">
    <name type="scientific">Platanthera zijinensis</name>
    <dbReference type="NCBI Taxonomy" id="2320716"/>
    <lineage>
        <taxon>Eukaryota</taxon>
        <taxon>Viridiplantae</taxon>
        <taxon>Streptophyta</taxon>
        <taxon>Embryophyta</taxon>
        <taxon>Tracheophyta</taxon>
        <taxon>Spermatophyta</taxon>
        <taxon>Magnoliopsida</taxon>
        <taxon>Liliopsida</taxon>
        <taxon>Asparagales</taxon>
        <taxon>Orchidaceae</taxon>
        <taxon>Orchidoideae</taxon>
        <taxon>Orchideae</taxon>
        <taxon>Orchidinae</taxon>
        <taxon>Platanthera</taxon>
    </lineage>
</organism>
<evidence type="ECO:0000313" key="10">
    <source>
        <dbReference type="EMBL" id="KAK8936294.1"/>
    </source>
</evidence>